<evidence type="ECO:0000256" key="1">
    <source>
        <dbReference type="ARBA" id="ARBA00004141"/>
    </source>
</evidence>
<organism evidence="9 10">
    <name type="scientific">Rubrimonas cliftonensis</name>
    <dbReference type="NCBI Taxonomy" id="89524"/>
    <lineage>
        <taxon>Bacteria</taxon>
        <taxon>Pseudomonadati</taxon>
        <taxon>Pseudomonadota</taxon>
        <taxon>Alphaproteobacteria</taxon>
        <taxon>Rhodobacterales</taxon>
        <taxon>Paracoccaceae</taxon>
        <taxon>Rubrimonas</taxon>
    </lineage>
</organism>
<comment type="subcellular location">
    <subcellularLocation>
        <location evidence="1">Membrane</location>
        <topology evidence="1">Multi-pass membrane protein</topology>
    </subcellularLocation>
</comment>
<dbReference type="AlphaFoldDB" id="A0A1H4ATR9"/>
<dbReference type="Proteomes" id="UP000198703">
    <property type="component" value="Unassembled WGS sequence"/>
</dbReference>
<evidence type="ECO:0000256" key="6">
    <source>
        <dbReference type="SAM" id="MobiDB-lite"/>
    </source>
</evidence>
<dbReference type="SUPFAM" id="SSF103481">
    <property type="entry name" value="Multidrug resistance efflux transporter EmrE"/>
    <property type="match status" value="2"/>
</dbReference>
<feature type="transmembrane region" description="Helical" evidence="7">
    <location>
        <begin position="264"/>
        <end position="283"/>
    </location>
</feature>
<dbReference type="PANTHER" id="PTHR22911:SF6">
    <property type="entry name" value="SOLUTE CARRIER FAMILY 35 MEMBER G1"/>
    <property type="match status" value="1"/>
</dbReference>
<dbReference type="Pfam" id="PF00892">
    <property type="entry name" value="EamA"/>
    <property type="match status" value="2"/>
</dbReference>
<feature type="region of interest" description="Disordered" evidence="6">
    <location>
        <begin position="315"/>
        <end position="335"/>
    </location>
</feature>
<dbReference type="RefSeq" id="WP_093252558.1">
    <property type="nucleotide sequence ID" value="NZ_FNQM01000004.1"/>
</dbReference>
<sequence>MSAVDRPARMMAGAVVARALGLGAPAAPGGTPAVVEGALLMTASTFFLASSNAMVRGLAPDVHPFVSGFFLNLAGLLTVWPWVRREGWRAMRMKAPGIHAVRALTGVATLMAWMWVLTEVELAKATALSFTAPLFVAAAAGFMMGERVTRGRWLALAAGFLGAMLVLRPGIVALDLGAAVTLLAAAGMAAMYVTTKMLLAHESAASVIVNTALVMTPLSLVPALAVWSAPPPSMWALLAAMGLAGTLGRVLLTRALQVADATSVMPFDFGRLVFIAIIGALFFGERPDLWTVVGSLVIAAAAVLVTRAEARAAPPAIVPPPATGDQQPCSRTTDR</sequence>
<evidence type="ECO:0000256" key="4">
    <source>
        <dbReference type="ARBA" id="ARBA00022989"/>
    </source>
</evidence>
<dbReference type="GO" id="GO:0016020">
    <property type="term" value="C:membrane"/>
    <property type="evidence" value="ECO:0007669"/>
    <property type="project" value="UniProtKB-SubCell"/>
</dbReference>
<proteinExistence type="inferred from homology"/>
<comment type="similarity">
    <text evidence="2">Belongs to the drug/metabolite transporter (DMT) superfamily. 10 TMS drug/metabolite exporter (DME) (TC 2.A.7.3) family.</text>
</comment>
<evidence type="ECO:0000256" key="3">
    <source>
        <dbReference type="ARBA" id="ARBA00022692"/>
    </source>
</evidence>
<keyword evidence="10" id="KW-1185">Reference proteome</keyword>
<feature type="compositionally biased region" description="Polar residues" evidence="6">
    <location>
        <begin position="324"/>
        <end position="335"/>
    </location>
</feature>
<evidence type="ECO:0000256" key="5">
    <source>
        <dbReference type="ARBA" id="ARBA00023136"/>
    </source>
</evidence>
<dbReference type="EMBL" id="FNQM01000004">
    <property type="protein sequence ID" value="SEA39270.1"/>
    <property type="molecule type" value="Genomic_DNA"/>
</dbReference>
<name>A0A1H4ATR9_9RHOB</name>
<dbReference type="OrthoDB" id="9807937at2"/>
<feature type="domain" description="EamA" evidence="8">
    <location>
        <begin position="37"/>
        <end position="167"/>
    </location>
</feature>
<evidence type="ECO:0000259" key="8">
    <source>
        <dbReference type="Pfam" id="PF00892"/>
    </source>
</evidence>
<feature type="transmembrane region" description="Helical" evidence="7">
    <location>
        <begin position="207"/>
        <end position="227"/>
    </location>
</feature>
<evidence type="ECO:0000256" key="7">
    <source>
        <dbReference type="SAM" id="Phobius"/>
    </source>
</evidence>
<reference evidence="9 10" key="1">
    <citation type="submission" date="2016-10" db="EMBL/GenBank/DDBJ databases">
        <authorList>
            <person name="de Groot N.N."/>
        </authorList>
    </citation>
    <scope>NUCLEOTIDE SEQUENCE [LARGE SCALE GENOMIC DNA]</scope>
    <source>
        <strain evidence="9 10">DSM 15345</strain>
    </source>
</reference>
<feature type="transmembrane region" description="Helical" evidence="7">
    <location>
        <begin position="177"/>
        <end position="195"/>
    </location>
</feature>
<feature type="transmembrane region" description="Helical" evidence="7">
    <location>
        <begin position="289"/>
        <end position="306"/>
    </location>
</feature>
<feature type="transmembrane region" description="Helical" evidence="7">
    <location>
        <begin position="62"/>
        <end position="83"/>
    </location>
</feature>
<dbReference type="InterPro" id="IPR037185">
    <property type="entry name" value="EmrE-like"/>
</dbReference>
<gene>
    <name evidence="9" type="ORF">SAMN05444370_104366</name>
</gene>
<keyword evidence="5 7" id="KW-0472">Membrane</keyword>
<keyword evidence="3 7" id="KW-0812">Transmembrane</keyword>
<keyword evidence="4 7" id="KW-1133">Transmembrane helix</keyword>
<feature type="transmembrane region" description="Helical" evidence="7">
    <location>
        <begin position="153"/>
        <end position="171"/>
    </location>
</feature>
<evidence type="ECO:0000313" key="9">
    <source>
        <dbReference type="EMBL" id="SEA39270.1"/>
    </source>
</evidence>
<protein>
    <submittedName>
        <fullName evidence="9">Uncharacterized membrane protein</fullName>
    </submittedName>
</protein>
<feature type="domain" description="EamA" evidence="8">
    <location>
        <begin position="177"/>
        <end position="306"/>
    </location>
</feature>
<feature type="transmembrane region" description="Helical" evidence="7">
    <location>
        <begin position="122"/>
        <end position="141"/>
    </location>
</feature>
<evidence type="ECO:0000256" key="2">
    <source>
        <dbReference type="ARBA" id="ARBA00009853"/>
    </source>
</evidence>
<evidence type="ECO:0000313" key="10">
    <source>
        <dbReference type="Proteomes" id="UP000198703"/>
    </source>
</evidence>
<dbReference type="PANTHER" id="PTHR22911">
    <property type="entry name" value="ACYL-MALONYL CONDENSING ENZYME-RELATED"/>
    <property type="match status" value="1"/>
</dbReference>
<dbReference type="InterPro" id="IPR000620">
    <property type="entry name" value="EamA_dom"/>
</dbReference>
<dbReference type="STRING" id="89524.SAMN05444370_104366"/>
<accession>A0A1H4ATR9</accession>
<feature type="transmembrane region" description="Helical" evidence="7">
    <location>
        <begin position="95"/>
        <end position="116"/>
    </location>
</feature>
<feature type="transmembrane region" description="Helical" evidence="7">
    <location>
        <begin position="233"/>
        <end position="252"/>
    </location>
</feature>